<gene>
    <name evidence="3" type="ORF">McpAg1_04840</name>
</gene>
<accession>A0AAE4MBR6</accession>
<comment type="caution">
    <text evidence="3">The sequence shown here is derived from an EMBL/GenBank/DDBJ whole genome shotgun (WGS) entry which is preliminary data.</text>
</comment>
<dbReference type="InterPro" id="IPR041682">
    <property type="entry name" value="AAA_14"/>
</dbReference>
<protein>
    <recommendedName>
        <fullName evidence="5">ATPase</fullName>
    </recommendedName>
</protein>
<dbReference type="PANTHER" id="PTHR33295">
    <property type="entry name" value="ATPASE"/>
    <property type="match status" value="1"/>
</dbReference>
<keyword evidence="4" id="KW-1185">Reference proteome</keyword>
<dbReference type="EMBL" id="JAWDKA010000002">
    <property type="protein sequence ID" value="MDV0441299.1"/>
    <property type="molecule type" value="Genomic_DNA"/>
</dbReference>
<dbReference type="AlphaFoldDB" id="A0AAE4MBR6"/>
<dbReference type="Pfam" id="PF13173">
    <property type="entry name" value="AAA_14"/>
    <property type="match status" value="1"/>
</dbReference>
<evidence type="ECO:0000313" key="4">
    <source>
        <dbReference type="Proteomes" id="UP001273136"/>
    </source>
</evidence>
<feature type="domain" description="DUF4143" evidence="2">
    <location>
        <begin position="213"/>
        <end position="360"/>
    </location>
</feature>
<reference evidence="3" key="1">
    <citation type="submission" date="2023-06" db="EMBL/GenBank/DDBJ databases">
        <title>Genome sequence of Methancorpusculaceae sp. Ag1.</title>
        <authorList>
            <person name="Protasov E."/>
            <person name="Platt K."/>
            <person name="Poehlein A."/>
            <person name="Daniel R."/>
            <person name="Brune A."/>
        </authorList>
    </citation>
    <scope>NUCLEOTIDE SEQUENCE</scope>
    <source>
        <strain evidence="3">Ag1</strain>
    </source>
</reference>
<name>A0AAE4MBR6_9EURY</name>
<evidence type="ECO:0000313" key="3">
    <source>
        <dbReference type="EMBL" id="MDV0441299.1"/>
    </source>
</evidence>
<proteinExistence type="predicted"/>
<dbReference type="SUPFAM" id="SSF52540">
    <property type="entry name" value="P-loop containing nucleoside triphosphate hydrolases"/>
    <property type="match status" value="1"/>
</dbReference>
<dbReference type="Pfam" id="PF13635">
    <property type="entry name" value="DUF4143"/>
    <property type="match status" value="1"/>
</dbReference>
<dbReference type="InterPro" id="IPR025420">
    <property type="entry name" value="DUF4143"/>
</dbReference>
<dbReference type="InterPro" id="IPR027417">
    <property type="entry name" value="P-loop_NTPase"/>
</dbReference>
<evidence type="ECO:0000259" key="1">
    <source>
        <dbReference type="Pfam" id="PF13173"/>
    </source>
</evidence>
<evidence type="ECO:0008006" key="5">
    <source>
        <dbReference type="Google" id="ProtNLM"/>
    </source>
</evidence>
<sequence length="415" mass="48304">MFLGITHNMSIVPRNQYMQKILPYKDQPFIKVITGIRRCGKSAILSLLQAELLSTGIPASHIIRINFENLDYAEITSAKELDRYVKVRMTDAGRYYVLLDEIQEVEQWEKAVNSLLEDDRADIYLTGSNSRLLSSELATYIAGRYVEIPVQTLSFSEYLEFVEHRTGERPTDIHAAFLSYLRLGGFPVIHTAEYSPGSMEKIVYDIYSSAILRDTVQRYNIRNIDLLERIVGYVFENVGNIFSAKNVADYFKSQHRKADLNTIYNYLNALESAFIIRRIPRYDLRGREVLATMEKYYVGDVSLIYALMGYKDRMIAGILENLVMQELSRRGYRVFVGKQDVREVDFVAERQEERVYVQVCFRMESEETAKREFAPLLEIRDHYPKFVVSMDEVWRDNVEGVRHVHIADFLLMDGY</sequence>
<dbReference type="Proteomes" id="UP001273136">
    <property type="component" value="Unassembled WGS sequence"/>
</dbReference>
<dbReference type="PANTHER" id="PTHR33295:SF20">
    <property type="entry name" value="ATPASE"/>
    <property type="match status" value="1"/>
</dbReference>
<organism evidence="3 4">
    <name type="scientific">Methanorbis furvi</name>
    <dbReference type="NCBI Taxonomy" id="3028299"/>
    <lineage>
        <taxon>Archaea</taxon>
        <taxon>Methanobacteriati</taxon>
        <taxon>Methanobacteriota</taxon>
        <taxon>Stenosarchaea group</taxon>
        <taxon>Methanomicrobia</taxon>
        <taxon>Methanomicrobiales</taxon>
        <taxon>Methanocorpusculaceae</taxon>
        <taxon>Methanorbis</taxon>
    </lineage>
</organism>
<feature type="domain" description="AAA" evidence="1">
    <location>
        <begin position="30"/>
        <end position="159"/>
    </location>
</feature>
<evidence type="ECO:0000259" key="2">
    <source>
        <dbReference type="Pfam" id="PF13635"/>
    </source>
</evidence>